<dbReference type="GeneID" id="54473461"/>
<name>A0A6A6Q7K3_9PEZI</name>
<dbReference type="RefSeq" id="XP_033594620.1">
    <property type="nucleotide sequence ID" value="XM_033732459.1"/>
</dbReference>
<evidence type="ECO:0000313" key="2">
    <source>
        <dbReference type="EMBL" id="KAF2488051.1"/>
    </source>
</evidence>
<dbReference type="EMBL" id="MU001631">
    <property type="protein sequence ID" value="KAF2488051.1"/>
    <property type="molecule type" value="Genomic_DNA"/>
</dbReference>
<feature type="compositionally biased region" description="Low complexity" evidence="1">
    <location>
        <begin position="324"/>
        <end position="334"/>
    </location>
</feature>
<dbReference type="AlphaFoldDB" id="A0A6A6Q7K3"/>
<feature type="region of interest" description="Disordered" evidence="1">
    <location>
        <begin position="224"/>
        <end position="353"/>
    </location>
</feature>
<accession>A0A6A6Q7K3</accession>
<feature type="compositionally biased region" description="Polar residues" evidence="1">
    <location>
        <begin position="281"/>
        <end position="295"/>
    </location>
</feature>
<feature type="compositionally biased region" description="Polar residues" evidence="1">
    <location>
        <begin position="255"/>
        <end position="270"/>
    </location>
</feature>
<keyword evidence="3" id="KW-1185">Reference proteome</keyword>
<feature type="region of interest" description="Disordered" evidence="1">
    <location>
        <begin position="719"/>
        <end position="743"/>
    </location>
</feature>
<evidence type="ECO:0000256" key="1">
    <source>
        <dbReference type="SAM" id="MobiDB-lite"/>
    </source>
</evidence>
<proteinExistence type="predicted"/>
<gene>
    <name evidence="2" type="ORF">BDY17DRAFT_290175</name>
</gene>
<organism evidence="2 3">
    <name type="scientific">Neohortaea acidophila</name>
    <dbReference type="NCBI Taxonomy" id="245834"/>
    <lineage>
        <taxon>Eukaryota</taxon>
        <taxon>Fungi</taxon>
        <taxon>Dikarya</taxon>
        <taxon>Ascomycota</taxon>
        <taxon>Pezizomycotina</taxon>
        <taxon>Dothideomycetes</taxon>
        <taxon>Dothideomycetidae</taxon>
        <taxon>Mycosphaerellales</taxon>
        <taxon>Teratosphaeriaceae</taxon>
        <taxon>Neohortaea</taxon>
    </lineage>
</organism>
<protein>
    <submittedName>
        <fullName evidence="2">Uncharacterized protein</fullName>
    </submittedName>
</protein>
<sequence length="796" mass="85686">MQLKPPARARVVSLWRPMAPRYTIHVSIFSTRPARRLALPLARIRRQPPPRPSLICMAQCYHSPSQEAPFGPDGTAPASKRYWNIVCRLCLSFYPATRPDIHGIFLSFRYTSRQSSLSSFIPTPLLAAGPSRQASPLTPRRGSMALRVFPPTVTQPRKSSLKKPKSSDAMVGEAKGVAFQVKPTTASPVIVQAADRHIKHALFCEPSSSSGALGSGSFRRQLRESRHSSVAASDVTSIRCDSPVDGNDDRLSPLPENSSFGSPSSRTRLSPGTERPAFPLNVSTEAQPSTTTPVSPSGDKLTALPETARFTPATSPPRADYPATTRSRPSTSPTLAYGWSPASSVPPYSPHDPARQPSIFPRWDPSKPLGQQQYYPHIRSSTPTQPISEKMIKGASSSTKRHTLPPLDLELVNPTATVVLGYEHIPVANSSDLLEVWNASCDKHPGTGRKALFRLIQPRNEGTALAIGVADDALLWSMKKNKPAVAAPDVEPPELLMISKHPPGNPDVQTVAQLALPDGAPPDQSAPAEDDYVSIFPHMAAINAIDAVANSPEAAAIAQADPTAKSPEAAKLAQDAVSAAHQRCRSVLVRTTRERDGLGAVTATYRLEHPTLCSFPLTVTKSKEGRYARDPRANISLHHPSATPAAVAAETLVLAFLDFARDACVLDVPGLLALEGSYIIDTVMCALLAVAVIENDALKGKRMTFDAPPKSPLPVAKRESRAVSVETNTTKESRRSNGLLRRNKKKRKEEIELPVLTQGALALLGFSFKVAVWTLELGVKATAGVIIGTSHVMSKA</sequence>
<dbReference type="Proteomes" id="UP000799767">
    <property type="component" value="Unassembled WGS sequence"/>
</dbReference>
<evidence type="ECO:0000313" key="3">
    <source>
        <dbReference type="Proteomes" id="UP000799767"/>
    </source>
</evidence>
<reference evidence="2" key="1">
    <citation type="journal article" date="2020" name="Stud. Mycol.">
        <title>101 Dothideomycetes genomes: a test case for predicting lifestyles and emergence of pathogens.</title>
        <authorList>
            <person name="Haridas S."/>
            <person name="Albert R."/>
            <person name="Binder M."/>
            <person name="Bloem J."/>
            <person name="Labutti K."/>
            <person name="Salamov A."/>
            <person name="Andreopoulos B."/>
            <person name="Baker S."/>
            <person name="Barry K."/>
            <person name="Bills G."/>
            <person name="Bluhm B."/>
            <person name="Cannon C."/>
            <person name="Castanera R."/>
            <person name="Culley D."/>
            <person name="Daum C."/>
            <person name="Ezra D."/>
            <person name="Gonzalez J."/>
            <person name="Henrissat B."/>
            <person name="Kuo A."/>
            <person name="Liang C."/>
            <person name="Lipzen A."/>
            <person name="Lutzoni F."/>
            <person name="Magnuson J."/>
            <person name="Mondo S."/>
            <person name="Nolan M."/>
            <person name="Ohm R."/>
            <person name="Pangilinan J."/>
            <person name="Park H.-J."/>
            <person name="Ramirez L."/>
            <person name="Alfaro M."/>
            <person name="Sun H."/>
            <person name="Tritt A."/>
            <person name="Yoshinaga Y."/>
            <person name="Zwiers L.-H."/>
            <person name="Turgeon B."/>
            <person name="Goodwin S."/>
            <person name="Spatafora J."/>
            <person name="Crous P."/>
            <person name="Grigoriev I."/>
        </authorList>
    </citation>
    <scope>NUCLEOTIDE SEQUENCE</scope>
    <source>
        <strain evidence="2">CBS 113389</strain>
    </source>
</reference>
<dbReference type="OrthoDB" id="5383338at2759"/>